<feature type="region of interest" description="Disordered" evidence="1">
    <location>
        <begin position="671"/>
        <end position="691"/>
    </location>
</feature>
<evidence type="ECO:0000313" key="4">
    <source>
        <dbReference type="Proteomes" id="UP001530293"/>
    </source>
</evidence>
<feature type="compositionally biased region" description="Low complexity" evidence="1">
    <location>
        <begin position="594"/>
        <end position="607"/>
    </location>
</feature>
<accession>A0ABD3M6W9</accession>
<keyword evidence="4" id="KW-1185">Reference proteome</keyword>
<protein>
    <recommendedName>
        <fullName evidence="2">PSP1 C-terminal domain-containing protein</fullName>
    </recommendedName>
</protein>
<organism evidence="3 4">
    <name type="scientific">Discostella pseudostelligera</name>
    <dbReference type="NCBI Taxonomy" id="259834"/>
    <lineage>
        <taxon>Eukaryota</taxon>
        <taxon>Sar</taxon>
        <taxon>Stramenopiles</taxon>
        <taxon>Ochrophyta</taxon>
        <taxon>Bacillariophyta</taxon>
        <taxon>Coscinodiscophyceae</taxon>
        <taxon>Thalassiosirophycidae</taxon>
        <taxon>Stephanodiscales</taxon>
        <taxon>Stephanodiscaceae</taxon>
        <taxon>Discostella</taxon>
    </lineage>
</organism>
<dbReference type="Proteomes" id="UP001530293">
    <property type="component" value="Unassembled WGS sequence"/>
</dbReference>
<evidence type="ECO:0000259" key="2">
    <source>
        <dbReference type="PROSITE" id="PS51411"/>
    </source>
</evidence>
<dbReference type="AlphaFoldDB" id="A0ABD3M6W9"/>
<gene>
    <name evidence="3" type="ORF">ACHAWU_000792</name>
</gene>
<dbReference type="PANTHER" id="PTHR43830">
    <property type="entry name" value="PROTEIN PSP1"/>
    <property type="match status" value="1"/>
</dbReference>
<evidence type="ECO:0000313" key="3">
    <source>
        <dbReference type="EMBL" id="KAL3759493.1"/>
    </source>
</evidence>
<dbReference type="InterPro" id="IPR007557">
    <property type="entry name" value="PSP1_C"/>
</dbReference>
<feature type="compositionally biased region" description="Polar residues" evidence="1">
    <location>
        <begin position="675"/>
        <end position="691"/>
    </location>
</feature>
<dbReference type="NCBIfam" id="NF041131">
    <property type="entry name" value="RicT_YaaT_fam"/>
    <property type="match status" value="1"/>
</dbReference>
<proteinExistence type="predicted"/>
<feature type="region of interest" description="Disordered" evidence="1">
    <location>
        <begin position="103"/>
        <end position="132"/>
    </location>
</feature>
<comment type="caution">
    <text evidence="3">The sequence shown here is derived from an EMBL/GenBank/DDBJ whole genome shotgun (WGS) entry which is preliminary data.</text>
</comment>
<dbReference type="PANTHER" id="PTHR43830:SF3">
    <property type="entry name" value="PROTEIN PSP1"/>
    <property type="match status" value="1"/>
</dbReference>
<feature type="domain" description="PSP1 C-terminal" evidence="2">
    <location>
        <begin position="698"/>
        <end position="783"/>
    </location>
</feature>
<sequence>MQQLNSGISSLCFSSTMSNGGIQKADVSMSSALPYFAPRQVESSYHPVSPMSPSFRQQDAPPLAWHSLSSDSSSSQGMAPRNINNNIPASPVIYSNKNTFAPMNTPVSSGGRSSQFSEGNNNNQQLDPFVSFLPPPPNLERSDSSQHVGRLDQVGVFSAVNHIQPTSPFLSSPKRTIMMNDAASNNSMDAAAFSPPGNYIRQSSFGPKSPHTASTSQILYEDKPSRWNDGNNDFPVQSSYGDGSGVTLSPSTYDRFNSRPPRHCGTKDTQALLSPRVNLRHAASDGNFNVPFTMPLASQSSPIPNSSHVRFGSAGFGSSSFDTSVPIGGQLNERHTFGGMDSTLNTNINNFQQYPMSQTSPLPLDPNPSSMRPDNHFVHRSPAAPILNRHNSTGTQHYLVNERGEIVGHASPVISHSLPDGFASLEQMNNAPQNRQNRANSYGGQYAGQMNSNNNILPQHSASLNLNFNPITFHSDTTNDIINSSSMTNHVGSIGDGRMQHQRHKTEPIPFPLFQQLSSVGNVQPRNRATTESYEQDPPAVNVEVTEEVAQDNIIIKVPDALGAVEEKASGSSYAAKLMTPCPPPVLDQTKGRASSQSLSAGASASKSGPRMIYNVKFKRSQRNFILGPRITREVKIGCYVKVEADRGEDLGIVMGIVPVEKFVASSKRNRAMTEDSTSSGGELTATPHTTSSIGDMKRISRLATNDEISLLEVKREEEEELLKICSTKVRQRGLPMSVVDAEYQFDRNKLTFFFQAEGRIDFRELVRDLFSMYKTRIWMEQIDKNGSVDEPAD</sequence>
<evidence type="ECO:0000256" key="1">
    <source>
        <dbReference type="SAM" id="MobiDB-lite"/>
    </source>
</evidence>
<feature type="region of interest" description="Disordered" evidence="1">
    <location>
        <begin position="586"/>
        <end position="607"/>
    </location>
</feature>
<dbReference type="Pfam" id="PF04468">
    <property type="entry name" value="PSP1"/>
    <property type="match status" value="1"/>
</dbReference>
<dbReference type="EMBL" id="JALLBG020000200">
    <property type="protein sequence ID" value="KAL3759493.1"/>
    <property type="molecule type" value="Genomic_DNA"/>
</dbReference>
<feature type="region of interest" description="Disordered" evidence="1">
    <location>
        <begin position="46"/>
        <end position="84"/>
    </location>
</feature>
<feature type="compositionally biased region" description="Polar residues" evidence="1">
    <location>
        <begin position="228"/>
        <end position="255"/>
    </location>
</feature>
<reference evidence="3 4" key="1">
    <citation type="submission" date="2024-10" db="EMBL/GenBank/DDBJ databases">
        <title>Updated reference genomes for cyclostephanoid diatoms.</title>
        <authorList>
            <person name="Roberts W.R."/>
            <person name="Alverson A.J."/>
        </authorList>
    </citation>
    <scope>NUCLEOTIDE SEQUENCE [LARGE SCALE GENOMIC DNA]</scope>
    <source>
        <strain evidence="3 4">AJA232-27</strain>
    </source>
</reference>
<dbReference type="InterPro" id="IPR047767">
    <property type="entry name" value="PSP1-like"/>
</dbReference>
<name>A0ABD3M6W9_9STRA</name>
<dbReference type="PROSITE" id="PS51411">
    <property type="entry name" value="PSP1_C"/>
    <property type="match status" value="1"/>
</dbReference>
<feature type="region of interest" description="Disordered" evidence="1">
    <location>
        <begin position="222"/>
        <end position="268"/>
    </location>
</feature>
<feature type="compositionally biased region" description="Polar residues" evidence="1">
    <location>
        <begin position="103"/>
        <end position="126"/>
    </location>
</feature>